<feature type="compositionally biased region" description="Polar residues" evidence="1">
    <location>
        <begin position="300"/>
        <end position="314"/>
    </location>
</feature>
<keyword evidence="3" id="KW-1185">Reference proteome</keyword>
<organism evidence="2 3">
    <name type="scientific">Lasiosphaeria ovina</name>
    <dbReference type="NCBI Taxonomy" id="92902"/>
    <lineage>
        <taxon>Eukaryota</taxon>
        <taxon>Fungi</taxon>
        <taxon>Dikarya</taxon>
        <taxon>Ascomycota</taxon>
        <taxon>Pezizomycotina</taxon>
        <taxon>Sordariomycetes</taxon>
        <taxon>Sordariomycetidae</taxon>
        <taxon>Sordariales</taxon>
        <taxon>Lasiosphaeriaceae</taxon>
        <taxon>Lasiosphaeria</taxon>
    </lineage>
</organism>
<evidence type="ECO:0000256" key="1">
    <source>
        <dbReference type="SAM" id="MobiDB-lite"/>
    </source>
</evidence>
<feature type="region of interest" description="Disordered" evidence="1">
    <location>
        <begin position="299"/>
        <end position="365"/>
    </location>
</feature>
<dbReference type="EMBL" id="JAULSN010000013">
    <property type="protein sequence ID" value="KAK3360950.1"/>
    <property type="molecule type" value="Genomic_DNA"/>
</dbReference>
<sequence length="836" mass="93633">MATNSPYSSDLESIDNIFLDPPLTAADNNSWPENCRATLRHIRQLGQVAIEQYQENTNINSLFNPWNQQARQRATHIAAVAEKCLMQEDSANRDKYWKRIRESILARLTTEVIWRCTKPIFGSEEVNPTAYREEFQQMFGASALPSVTCNVYGLRDTDEIGKKMGLEAASSNSSESGPNAVPIMFPFLAVQNASTSESNRQTVFEGMAPLIMRNLLSLQQNLQDTVHTVTDWEAAPLTWLIVHHAQEWEVIFPIWNGAVNSTQAALQLVLIVDYIVDWAREIYRHDVMRTFNLLKELTRGPSTPSPNALPSNVGKNPGVSEVDMNETSKAVPTDNAPAPRPTNDTLLPQEAPNSSNSLGRSQQTPVEDAMRAFDCPFGVIRDVRYVRSRFIGVYVTEDNLRVLLNTAVSPEETQKLAVNILNCLKKAWRVRRDALDVVEEKWTGKDRAGSDAYSPDKIFLAVFTAAAYISPDWEPTRDLTYLAVAESVMDSLLEVAGLHRFPRELADAHPLVPTESVRWSVCVGFKLSGTEETFLACMARICVETGITPVSSKRGAKDPDKETDMVAFRLYNSEEREGEVLFRMDVVTEYQTSPKGRNAVLDIYKRHKVGRNEPWSSLFRVSDTLDQLWLPEEVRKLARHGNLIHPSLWYPDLVLPSYQGQSYVLATPAPDSPRFPGQADLCVFVINATAMLQEGIQPDALLEAKADFCLKAHRVDRLSGGRRGWYKIKEDDFISHDIGAAAANLDAFVSQFRTAAAAAATREQSDDSSSDALPIKFWRPKGVGGIMYMVDTEIDNDKPRRDCGLAREFVNAMPHGNRINRFSSITPFREQSPVEG</sequence>
<evidence type="ECO:0000313" key="2">
    <source>
        <dbReference type="EMBL" id="KAK3360950.1"/>
    </source>
</evidence>
<proteinExistence type="predicted"/>
<name>A0AAE0JT21_9PEZI</name>
<dbReference type="Proteomes" id="UP001287356">
    <property type="component" value="Unassembled WGS sequence"/>
</dbReference>
<comment type="caution">
    <text evidence="2">The sequence shown here is derived from an EMBL/GenBank/DDBJ whole genome shotgun (WGS) entry which is preliminary data.</text>
</comment>
<accession>A0AAE0JT21</accession>
<feature type="compositionally biased region" description="Polar residues" evidence="1">
    <location>
        <begin position="342"/>
        <end position="365"/>
    </location>
</feature>
<protein>
    <submittedName>
        <fullName evidence="2">Uncharacterized protein</fullName>
    </submittedName>
</protein>
<dbReference type="AlphaFoldDB" id="A0AAE0JT21"/>
<reference evidence="2" key="1">
    <citation type="journal article" date="2023" name="Mol. Phylogenet. Evol.">
        <title>Genome-scale phylogeny and comparative genomics of the fungal order Sordariales.</title>
        <authorList>
            <person name="Hensen N."/>
            <person name="Bonometti L."/>
            <person name="Westerberg I."/>
            <person name="Brannstrom I.O."/>
            <person name="Guillou S."/>
            <person name="Cros-Aarteil S."/>
            <person name="Calhoun S."/>
            <person name="Haridas S."/>
            <person name="Kuo A."/>
            <person name="Mondo S."/>
            <person name="Pangilinan J."/>
            <person name="Riley R."/>
            <person name="LaButti K."/>
            <person name="Andreopoulos B."/>
            <person name="Lipzen A."/>
            <person name="Chen C."/>
            <person name="Yan M."/>
            <person name="Daum C."/>
            <person name="Ng V."/>
            <person name="Clum A."/>
            <person name="Steindorff A."/>
            <person name="Ohm R.A."/>
            <person name="Martin F."/>
            <person name="Silar P."/>
            <person name="Natvig D.O."/>
            <person name="Lalanne C."/>
            <person name="Gautier V."/>
            <person name="Ament-Velasquez S.L."/>
            <person name="Kruys A."/>
            <person name="Hutchinson M.I."/>
            <person name="Powell A.J."/>
            <person name="Barry K."/>
            <person name="Miller A.N."/>
            <person name="Grigoriev I.V."/>
            <person name="Debuchy R."/>
            <person name="Gladieux P."/>
            <person name="Hiltunen Thoren M."/>
            <person name="Johannesson H."/>
        </authorList>
    </citation>
    <scope>NUCLEOTIDE SEQUENCE</scope>
    <source>
        <strain evidence="2">CBS 958.72</strain>
    </source>
</reference>
<evidence type="ECO:0000313" key="3">
    <source>
        <dbReference type="Proteomes" id="UP001287356"/>
    </source>
</evidence>
<gene>
    <name evidence="2" type="ORF">B0T24DRAFT_692529</name>
</gene>
<reference evidence="2" key="2">
    <citation type="submission" date="2023-06" db="EMBL/GenBank/DDBJ databases">
        <authorList>
            <consortium name="Lawrence Berkeley National Laboratory"/>
            <person name="Haridas S."/>
            <person name="Hensen N."/>
            <person name="Bonometti L."/>
            <person name="Westerberg I."/>
            <person name="Brannstrom I.O."/>
            <person name="Guillou S."/>
            <person name="Cros-Aarteil S."/>
            <person name="Calhoun S."/>
            <person name="Kuo A."/>
            <person name="Mondo S."/>
            <person name="Pangilinan J."/>
            <person name="Riley R."/>
            <person name="Labutti K."/>
            <person name="Andreopoulos B."/>
            <person name="Lipzen A."/>
            <person name="Chen C."/>
            <person name="Yanf M."/>
            <person name="Daum C."/>
            <person name="Ng V."/>
            <person name="Clum A."/>
            <person name="Steindorff A."/>
            <person name="Ohm R."/>
            <person name="Martin F."/>
            <person name="Silar P."/>
            <person name="Natvig D."/>
            <person name="Lalanne C."/>
            <person name="Gautier V."/>
            <person name="Ament-Velasquez S.L."/>
            <person name="Kruys A."/>
            <person name="Hutchinson M.I."/>
            <person name="Powell A.J."/>
            <person name="Barry K."/>
            <person name="Miller A.N."/>
            <person name="Grigoriev I.V."/>
            <person name="Debuchy R."/>
            <person name="Gladieux P."/>
            <person name="Thoren M.H."/>
            <person name="Johannesson H."/>
        </authorList>
    </citation>
    <scope>NUCLEOTIDE SEQUENCE</scope>
    <source>
        <strain evidence="2">CBS 958.72</strain>
    </source>
</reference>